<feature type="region of interest" description="Disordered" evidence="12">
    <location>
        <begin position="187"/>
        <end position="226"/>
    </location>
</feature>
<dbReference type="SUPFAM" id="SSF57667">
    <property type="entry name" value="beta-beta-alpha zinc fingers"/>
    <property type="match status" value="3"/>
</dbReference>
<keyword evidence="10" id="KW-0539">Nucleus</keyword>
<proteinExistence type="inferred from homology"/>
<keyword evidence="4" id="KW-0479">Metal-binding</keyword>
<evidence type="ECO:0000256" key="7">
    <source>
        <dbReference type="ARBA" id="ARBA00022833"/>
    </source>
</evidence>
<feature type="region of interest" description="Disordered" evidence="12">
    <location>
        <begin position="462"/>
        <end position="534"/>
    </location>
</feature>
<feature type="domain" description="C2H2-type" evidence="13">
    <location>
        <begin position="420"/>
        <end position="447"/>
    </location>
</feature>
<dbReference type="InterPro" id="IPR013087">
    <property type="entry name" value="Znf_C2H2_type"/>
</dbReference>
<evidence type="ECO:0000259" key="13">
    <source>
        <dbReference type="PROSITE" id="PS50157"/>
    </source>
</evidence>
<keyword evidence="15" id="KW-1185">Reference proteome</keyword>
<name>A0A8D2EA18_THEGE</name>
<keyword evidence="7" id="KW-0862">Zinc</keyword>
<evidence type="ECO:0000256" key="4">
    <source>
        <dbReference type="ARBA" id="ARBA00022723"/>
    </source>
</evidence>
<feature type="domain" description="C2H2-type" evidence="13">
    <location>
        <begin position="364"/>
        <end position="391"/>
    </location>
</feature>
<dbReference type="InterPro" id="IPR050636">
    <property type="entry name" value="C2H2-ZF_domain-containing"/>
</dbReference>
<evidence type="ECO:0000256" key="6">
    <source>
        <dbReference type="ARBA" id="ARBA00022771"/>
    </source>
</evidence>
<keyword evidence="6 11" id="KW-0863">Zinc-finger</keyword>
<feature type="compositionally biased region" description="Basic and acidic residues" evidence="12">
    <location>
        <begin position="492"/>
        <end position="505"/>
    </location>
</feature>
<reference evidence="14" key="1">
    <citation type="submission" date="2018-05" db="EMBL/GenBank/DDBJ databases">
        <title>Whole genome of Theropithecus gelada.</title>
        <authorList>
            <person name="Chiou K.L."/>
            <person name="Snyder-Mackler N."/>
        </authorList>
    </citation>
    <scope>NUCLEOTIDE SEQUENCE [LARGE SCALE GENOMIC DNA]</scope>
</reference>
<dbReference type="AlphaFoldDB" id="A0A8D2EA18"/>
<dbReference type="InterPro" id="IPR036051">
    <property type="entry name" value="KRAB_dom_sf"/>
</dbReference>
<organism evidence="14 15">
    <name type="scientific">Theropithecus gelada</name>
    <name type="common">Gelada baboon</name>
    <dbReference type="NCBI Taxonomy" id="9565"/>
    <lineage>
        <taxon>Eukaryota</taxon>
        <taxon>Metazoa</taxon>
        <taxon>Chordata</taxon>
        <taxon>Craniata</taxon>
        <taxon>Vertebrata</taxon>
        <taxon>Euteleostomi</taxon>
        <taxon>Mammalia</taxon>
        <taxon>Eutheria</taxon>
        <taxon>Euarchontoglires</taxon>
        <taxon>Primates</taxon>
        <taxon>Haplorrhini</taxon>
        <taxon>Catarrhini</taxon>
        <taxon>Cercopithecidae</taxon>
        <taxon>Cercopithecinae</taxon>
        <taxon>Theropithecus</taxon>
    </lineage>
</organism>
<feature type="domain" description="C2H2-type" evidence="13">
    <location>
        <begin position="392"/>
        <end position="419"/>
    </location>
</feature>
<dbReference type="Ensembl" id="ENSTGET00000003977.1">
    <property type="protein sequence ID" value="ENSTGEP00000003244.1"/>
    <property type="gene ID" value="ENSTGEG00000002770.1"/>
</dbReference>
<dbReference type="Gene3D" id="3.30.160.60">
    <property type="entry name" value="Classic Zinc Finger"/>
    <property type="match status" value="4"/>
</dbReference>
<dbReference type="Pfam" id="PF01352">
    <property type="entry name" value="KRAB"/>
    <property type="match status" value="1"/>
</dbReference>
<evidence type="ECO:0000256" key="5">
    <source>
        <dbReference type="ARBA" id="ARBA00022737"/>
    </source>
</evidence>
<comment type="subcellular location">
    <subcellularLocation>
        <location evidence="2">Nucleus</location>
    </subcellularLocation>
</comment>
<keyword evidence="9" id="KW-0804">Transcription</keyword>
<keyword evidence="5" id="KW-0677">Repeat</keyword>
<dbReference type="PROSITE" id="PS50157">
    <property type="entry name" value="ZINC_FINGER_C2H2_2"/>
    <property type="match status" value="3"/>
</dbReference>
<evidence type="ECO:0000256" key="11">
    <source>
        <dbReference type="PROSITE-ProRule" id="PRU00042"/>
    </source>
</evidence>
<evidence type="ECO:0000313" key="15">
    <source>
        <dbReference type="Proteomes" id="UP000694411"/>
    </source>
</evidence>
<evidence type="ECO:0000256" key="2">
    <source>
        <dbReference type="ARBA" id="ARBA00004123"/>
    </source>
</evidence>
<feature type="region of interest" description="Disordered" evidence="12">
    <location>
        <begin position="317"/>
        <end position="346"/>
    </location>
</feature>
<comment type="function">
    <text evidence="1">May be involved in transcriptional regulation.</text>
</comment>
<accession>A0A8D2EA18</accession>
<dbReference type="InterPro" id="IPR036236">
    <property type="entry name" value="Znf_C2H2_sf"/>
</dbReference>
<feature type="compositionally biased region" description="Polar residues" evidence="12">
    <location>
        <begin position="317"/>
        <end position="326"/>
    </location>
</feature>
<dbReference type="GO" id="GO:0005634">
    <property type="term" value="C:nucleus"/>
    <property type="evidence" value="ECO:0007669"/>
    <property type="project" value="UniProtKB-SubCell"/>
</dbReference>
<feature type="compositionally biased region" description="Low complexity" evidence="12">
    <location>
        <begin position="327"/>
        <end position="346"/>
    </location>
</feature>
<reference evidence="14" key="2">
    <citation type="submission" date="2025-08" db="UniProtKB">
        <authorList>
            <consortium name="Ensembl"/>
        </authorList>
    </citation>
    <scope>IDENTIFICATION</scope>
</reference>
<dbReference type="Gene3D" id="6.10.140.140">
    <property type="match status" value="1"/>
</dbReference>
<dbReference type="PROSITE" id="PS00028">
    <property type="entry name" value="ZINC_FINGER_C2H2_1"/>
    <property type="match status" value="3"/>
</dbReference>
<comment type="similarity">
    <text evidence="3">Belongs to the krueppel C2H2-type zinc-finger protein family.</text>
</comment>
<evidence type="ECO:0000256" key="10">
    <source>
        <dbReference type="ARBA" id="ARBA00023242"/>
    </source>
</evidence>
<evidence type="ECO:0000256" key="12">
    <source>
        <dbReference type="SAM" id="MobiDB-lite"/>
    </source>
</evidence>
<dbReference type="GO" id="GO:0006355">
    <property type="term" value="P:regulation of DNA-templated transcription"/>
    <property type="evidence" value="ECO:0007669"/>
    <property type="project" value="InterPro"/>
</dbReference>
<dbReference type="Proteomes" id="UP000694411">
    <property type="component" value="Chromosome 3"/>
</dbReference>
<protein>
    <recommendedName>
        <fullName evidence="13">C2H2-type domain-containing protein</fullName>
    </recommendedName>
</protein>
<evidence type="ECO:0000256" key="3">
    <source>
        <dbReference type="ARBA" id="ARBA00006991"/>
    </source>
</evidence>
<evidence type="ECO:0000256" key="1">
    <source>
        <dbReference type="ARBA" id="ARBA00003767"/>
    </source>
</evidence>
<dbReference type="PANTHER" id="PTHR47772:SF11">
    <property type="entry name" value="C2H2-TYPE DOMAIN-CONTAINING PROTEIN"/>
    <property type="match status" value="1"/>
</dbReference>
<sequence>MAEAAAPSDWYMQTDLQGEAQIRSAEVSLLAIVAAIQVVEKKMEPQAAWLQSLEGRTRTAEEKLADCEKVAGKWAMLGTLLQEYGLLQRQLENVLCNRNFWILWLPPGSKGEAPKVPVTPEDTVGYFSEQQGGGLEDSQKELYKRVVKGSCETLSSLGKRLPVAGRPHSLYPSVSLPCRDLSELQRGVWREGPRDTSQPGLLEGGPGKESSRGSTCGGLLPDPREREVAFLPPGPPSQAEPAARGMEQCPPCAQWGQSFGWKELSPQQECAHHAPRPFASAQCPKSFPHWATPTSHHQAHVAQRTYTGARCSKTFVRQSTLTPTTARTSGRSPTSAPSAPRSSAAGGLSTLLEHRHTHISEKPFQCAQCDKRFTHLANLTVHQRMHSGERAFQCAQCGRRFAQKPGFLRHLCGHSQEKRYPCSRCGESFTCPSWLMCHQDSHAGHASPPCLVCERDSPIDEPPTGLRDAVRGSATSDPSAAFRFEGTGTELSLRRCPGDRQRSSGDQEGVAGSPLDSSFSRVKMENVGSTQRAP</sequence>
<keyword evidence="8" id="KW-0805">Transcription regulation</keyword>
<reference evidence="14" key="3">
    <citation type="submission" date="2025-09" db="UniProtKB">
        <authorList>
            <consortium name="Ensembl"/>
        </authorList>
    </citation>
    <scope>IDENTIFICATION</scope>
</reference>
<dbReference type="FunFam" id="3.30.160.60:FF:000478">
    <property type="entry name" value="Zinc finger protein 133"/>
    <property type="match status" value="1"/>
</dbReference>
<dbReference type="PANTHER" id="PTHR47772">
    <property type="entry name" value="ZINC FINGER PROTEIN 200"/>
    <property type="match status" value="1"/>
</dbReference>
<dbReference type="SUPFAM" id="SSF109640">
    <property type="entry name" value="KRAB domain (Kruppel-associated box)"/>
    <property type="match status" value="1"/>
</dbReference>
<evidence type="ECO:0000313" key="14">
    <source>
        <dbReference type="Ensembl" id="ENSTGEP00000003244.1"/>
    </source>
</evidence>
<dbReference type="SMART" id="SM00355">
    <property type="entry name" value="ZnF_C2H2"/>
    <property type="match status" value="3"/>
</dbReference>
<dbReference type="InterPro" id="IPR001909">
    <property type="entry name" value="KRAB"/>
</dbReference>
<evidence type="ECO:0000256" key="9">
    <source>
        <dbReference type="ARBA" id="ARBA00023163"/>
    </source>
</evidence>
<dbReference type="Pfam" id="PF00096">
    <property type="entry name" value="zf-C2H2"/>
    <property type="match status" value="2"/>
</dbReference>
<evidence type="ECO:0000256" key="8">
    <source>
        <dbReference type="ARBA" id="ARBA00023015"/>
    </source>
</evidence>
<dbReference type="CDD" id="cd07765">
    <property type="entry name" value="KRAB_A-box"/>
    <property type="match status" value="1"/>
</dbReference>
<dbReference type="GO" id="GO:0008270">
    <property type="term" value="F:zinc ion binding"/>
    <property type="evidence" value="ECO:0007669"/>
    <property type="project" value="UniProtKB-KW"/>
</dbReference>
<dbReference type="FunFam" id="3.30.160.60:FF:000100">
    <property type="entry name" value="Zinc finger 45-like"/>
    <property type="match status" value="2"/>
</dbReference>